<dbReference type="AlphaFoldDB" id="A0A5N6IKL3"/>
<evidence type="ECO:0000313" key="1">
    <source>
        <dbReference type="EMBL" id="KAB8266727.1"/>
    </source>
</evidence>
<reference evidence="1 2" key="1">
    <citation type="submission" date="2019-04" db="EMBL/GenBank/DDBJ databases">
        <title>Fungal friends and foes A comparative genomics study of 23 Aspergillus species from section Flavi.</title>
        <authorList>
            <consortium name="DOE Joint Genome Institute"/>
            <person name="Kjaerbolling I."/>
            <person name="Vesth T.C."/>
            <person name="Frisvad J.C."/>
            <person name="Nybo J.L."/>
            <person name="Theobald S."/>
            <person name="Kildgaard S."/>
            <person name="Petersen T.I."/>
            <person name="Kuo A."/>
            <person name="Sato A."/>
            <person name="Lyhne E.K."/>
            <person name="Kogle M.E."/>
            <person name="Wiebenga A."/>
            <person name="Kun R.S."/>
            <person name="Lubbers R.J."/>
            <person name="Makela M.R."/>
            <person name="Barry K."/>
            <person name="Chovatia M."/>
            <person name="Clum A."/>
            <person name="Daum C."/>
            <person name="Haridas S."/>
            <person name="He G."/>
            <person name="LaButti K."/>
            <person name="Lipzen A."/>
            <person name="Mondo S."/>
            <person name="Pangilinan J."/>
            <person name="Riley R."/>
            <person name="Salamov A."/>
            <person name="Simmons B.A."/>
            <person name="Magnuson J.K."/>
            <person name="Henrissat B."/>
            <person name="Mortensen U.H."/>
            <person name="Larsen T.O."/>
            <person name="De vries R.P."/>
            <person name="Grigoriev I.V."/>
            <person name="Machida M."/>
            <person name="Baker S.E."/>
            <person name="Andersen M.R."/>
        </authorList>
    </citation>
    <scope>NUCLEOTIDE SEQUENCE [LARGE SCALE GENOMIC DNA]</scope>
    <source>
        <strain evidence="1 2">CBS 117635</strain>
    </source>
</reference>
<gene>
    <name evidence="1" type="ORF">BDV30DRAFT_221387</name>
</gene>
<organism evidence="1 2">
    <name type="scientific">Aspergillus minisclerotigenes</name>
    <dbReference type="NCBI Taxonomy" id="656917"/>
    <lineage>
        <taxon>Eukaryota</taxon>
        <taxon>Fungi</taxon>
        <taxon>Dikarya</taxon>
        <taxon>Ascomycota</taxon>
        <taxon>Pezizomycotina</taxon>
        <taxon>Eurotiomycetes</taxon>
        <taxon>Eurotiomycetidae</taxon>
        <taxon>Eurotiales</taxon>
        <taxon>Aspergillaceae</taxon>
        <taxon>Aspergillus</taxon>
        <taxon>Aspergillus subgen. Circumdati</taxon>
    </lineage>
</organism>
<dbReference type="EMBL" id="ML732940">
    <property type="protein sequence ID" value="KAB8266727.1"/>
    <property type="molecule type" value="Genomic_DNA"/>
</dbReference>
<sequence length="71" mass="8118">MRWLDSMRCWNSCNTGCSSLVLWLASLVRLVSHVVRISSVVCLLGLWLRKLKTVDIIFTTVKEQICTVHTP</sequence>
<keyword evidence="2" id="KW-1185">Reference proteome</keyword>
<evidence type="ECO:0000313" key="2">
    <source>
        <dbReference type="Proteomes" id="UP000326289"/>
    </source>
</evidence>
<protein>
    <submittedName>
        <fullName evidence="1">Uncharacterized protein</fullName>
    </submittedName>
</protein>
<dbReference type="Proteomes" id="UP000326289">
    <property type="component" value="Unassembled WGS sequence"/>
</dbReference>
<proteinExistence type="predicted"/>
<name>A0A5N6IKL3_9EURO</name>
<accession>A0A5N6IKL3</accession>